<dbReference type="OrthoDB" id="292381at2759"/>
<name>A0A8S1UD74_PAROT</name>
<protein>
    <submittedName>
        <fullName evidence="1">Uncharacterized protein</fullName>
    </submittedName>
</protein>
<evidence type="ECO:0000313" key="1">
    <source>
        <dbReference type="EMBL" id="CAD8161622.1"/>
    </source>
</evidence>
<evidence type="ECO:0000313" key="2">
    <source>
        <dbReference type="Proteomes" id="UP000683925"/>
    </source>
</evidence>
<dbReference type="OMA" id="ESNMSDQ"/>
<accession>A0A8S1UD74</accession>
<dbReference type="AlphaFoldDB" id="A0A8S1UD74"/>
<organism evidence="1 2">
    <name type="scientific">Paramecium octaurelia</name>
    <dbReference type="NCBI Taxonomy" id="43137"/>
    <lineage>
        <taxon>Eukaryota</taxon>
        <taxon>Sar</taxon>
        <taxon>Alveolata</taxon>
        <taxon>Ciliophora</taxon>
        <taxon>Intramacronucleata</taxon>
        <taxon>Oligohymenophorea</taxon>
        <taxon>Peniculida</taxon>
        <taxon>Parameciidae</taxon>
        <taxon>Paramecium</taxon>
    </lineage>
</organism>
<reference evidence="1" key="1">
    <citation type="submission" date="2021-01" db="EMBL/GenBank/DDBJ databases">
        <authorList>
            <consortium name="Genoscope - CEA"/>
            <person name="William W."/>
        </authorList>
    </citation>
    <scope>NUCLEOTIDE SEQUENCE</scope>
</reference>
<keyword evidence="2" id="KW-1185">Reference proteome</keyword>
<comment type="caution">
    <text evidence="1">The sequence shown here is derived from an EMBL/GenBank/DDBJ whole genome shotgun (WGS) entry which is preliminary data.</text>
</comment>
<proteinExistence type="predicted"/>
<dbReference type="EMBL" id="CAJJDP010000040">
    <property type="protein sequence ID" value="CAD8161622.1"/>
    <property type="molecule type" value="Genomic_DNA"/>
</dbReference>
<gene>
    <name evidence="1" type="ORF">POCTA_138.1.T0400123</name>
</gene>
<sequence>MDSNLHAIQDEEDFETLHNKYRELVTFSPKTKSQINQNKNLKTLKLVPFQLISESNMSDQGNKSTNHTSSLQPIQVVQSLNILQNEQPSNRRTCPLIEQSTKSLSPTKSSCELASDYTFKLYEGYKKVRFRINEKIE</sequence>
<dbReference type="Proteomes" id="UP000683925">
    <property type="component" value="Unassembled WGS sequence"/>
</dbReference>